<dbReference type="SUPFAM" id="SSF55785">
    <property type="entry name" value="PYP-like sensor domain (PAS domain)"/>
    <property type="match status" value="1"/>
</dbReference>
<dbReference type="EMBL" id="BMIG01000004">
    <property type="protein sequence ID" value="GGA93638.1"/>
    <property type="molecule type" value="Genomic_DNA"/>
</dbReference>
<accession>A0A916WER0</accession>
<feature type="domain" description="Response regulatory" evidence="3">
    <location>
        <begin position="196"/>
        <end position="313"/>
    </location>
</feature>
<gene>
    <name evidence="5" type="ORF">GCM10011496_13350</name>
</gene>
<name>A0A916WER0_9BURK</name>
<dbReference type="InterPro" id="IPR000700">
    <property type="entry name" value="PAS-assoc_C"/>
</dbReference>
<feature type="modified residue" description="4-aspartylphosphate" evidence="2">
    <location>
        <position position="246"/>
    </location>
</feature>
<dbReference type="GO" id="GO:0000160">
    <property type="term" value="P:phosphorelay signal transduction system"/>
    <property type="evidence" value="ECO:0007669"/>
    <property type="project" value="InterPro"/>
</dbReference>
<dbReference type="Gene3D" id="3.30.450.20">
    <property type="entry name" value="PAS domain"/>
    <property type="match status" value="1"/>
</dbReference>
<dbReference type="InterPro" id="IPR050595">
    <property type="entry name" value="Bact_response_regulator"/>
</dbReference>
<dbReference type="PANTHER" id="PTHR44591:SF3">
    <property type="entry name" value="RESPONSE REGULATORY DOMAIN-CONTAINING PROTEIN"/>
    <property type="match status" value="1"/>
</dbReference>
<dbReference type="RefSeq" id="WP_188707584.1">
    <property type="nucleotide sequence ID" value="NZ_BMIG01000004.1"/>
</dbReference>
<dbReference type="InterPro" id="IPR011006">
    <property type="entry name" value="CheY-like_superfamily"/>
</dbReference>
<dbReference type="InterPro" id="IPR013655">
    <property type="entry name" value="PAS_fold_3"/>
</dbReference>
<evidence type="ECO:0000256" key="1">
    <source>
        <dbReference type="ARBA" id="ARBA00022553"/>
    </source>
</evidence>
<evidence type="ECO:0000313" key="5">
    <source>
        <dbReference type="EMBL" id="GGA93638.1"/>
    </source>
</evidence>
<protein>
    <recommendedName>
        <fullName evidence="7">Response regulator</fullName>
    </recommendedName>
</protein>
<organism evidence="5 6">
    <name type="scientific">Polaromonas eurypsychrophila</name>
    <dbReference type="NCBI Taxonomy" id="1614635"/>
    <lineage>
        <taxon>Bacteria</taxon>
        <taxon>Pseudomonadati</taxon>
        <taxon>Pseudomonadota</taxon>
        <taxon>Betaproteobacteria</taxon>
        <taxon>Burkholderiales</taxon>
        <taxon>Comamonadaceae</taxon>
        <taxon>Polaromonas</taxon>
    </lineage>
</organism>
<dbReference type="AlphaFoldDB" id="A0A916WER0"/>
<dbReference type="Pfam" id="PF08447">
    <property type="entry name" value="PAS_3"/>
    <property type="match status" value="1"/>
</dbReference>
<evidence type="ECO:0000313" key="6">
    <source>
        <dbReference type="Proteomes" id="UP000620596"/>
    </source>
</evidence>
<dbReference type="PANTHER" id="PTHR44591">
    <property type="entry name" value="STRESS RESPONSE REGULATOR PROTEIN 1"/>
    <property type="match status" value="1"/>
</dbReference>
<dbReference type="Gene3D" id="3.40.50.2300">
    <property type="match status" value="1"/>
</dbReference>
<reference evidence="5" key="1">
    <citation type="journal article" date="2014" name="Int. J. Syst. Evol. Microbiol.">
        <title>Complete genome sequence of Corynebacterium casei LMG S-19264T (=DSM 44701T), isolated from a smear-ripened cheese.</title>
        <authorList>
            <consortium name="US DOE Joint Genome Institute (JGI-PGF)"/>
            <person name="Walter F."/>
            <person name="Albersmeier A."/>
            <person name="Kalinowski J."/>
            <person name="Ruckert C."/>
        </authorList>
    </citation>
    <scope>NUCLEOTIDE SEQUENCE</scope>
    <source>
        <strain evidence="5">CGMCC 1.15322</strain>
    </source>
</reference>
<dbReference type="Proteomes" id="UP000620596">
    <property type="component" value="Unassembled WGS sequence"/>
</dbReference>
<dbReference type="SUPFAM" id="SSF52172">
    <property type="entry name" value="CheY-like"/>
    <property type="match status" value="1"/>
</dbReference>
<evidence type="ECO:0000256" key="2">
    <source>
        <dbReference type="PROSITE-ProRule" id="PRU00169"/>
    </source>
</evidence>
<dbReference type="InterPro" id="IPR035965">
    <property type="entry name" value="PAS-like_dom_sf"/>
</dbReference>
<proteinExistence type="predicted"/>
<sequence>MSEPVPGFRQIAPEPEFGFAEAQRRMQQQLLTSTGVAQSVFNLAKQELNWNTRAYQMFGVSPIGAPVTLDFAMGLVYPDDLGLLIRAREQLRMSPGAIELDYRVIRPDGELLEIHSLLFSEVDSQGRPLVFVELSLNVTERKRVENALIQSARLCRVLDKVSTDVYWEQSSDFTDTHPDFLAPATVAADGTQRKMRVLYVEDNMYNLMLFDDVMRTRDDVEMRMAQNGAQGFEVASTWQPDVLVLDGRLPDTHGIDLLKRMRAIAGLEETPAFMCSADTLPEHKILAEQAGFTGYWTKPVDFDKVFDELDRVAASNTLR</sequence>
<comment type="caution">
    <text evidence="5">The sequence shown here is derived from an EMBL/GenBank/DDBJ whole genome shotgun (WGS) entry which is preliminary data.</text>
</comment>
<evidence type="ECO:0008006" key="7">
    <source>
        <dbReference type="Google" id="ProtNLM"/>
    </source>
</evidence>
<dbReference type="SMART" id="SM00448">
    <property type="entry name" value="REC"/>
    <property type="match status" value="1"/>
</dbReference>
<evidence type="ECO:0000259" key="3">
    <source>
        <dbReference type="PROSITE" id="PS50110"/>
    </source>
</evidence>
<dbReference type="Pfam" id="PF00072">
    <property type="entry name" value="Response_reg"/>
    <property type="match status" value="1"/>
</dbReference>
<dbReference type="Gene3D" id="2.10.70.100">
    <property type="match status" value="1"/>
</dbReference>
<evidence type="ECO:0000259" key="4">
    <source>
        <dbReference type="PROSITE" id="PS50113"/>
    </source>
</evidence>
<dbReference type="InterPro" id="IPR001789">
    <property type="entry name" value="Sig_transdc_resp-reg_receiver"/>
</dbReference>
<reference evidence="5" key="2">
    <citation type="submission" date="2020-09" db="EMBL/GenBank/DDBJ databases">
        <authorList>
            <person name="Sun Q."/>
            <person name="Zhou Y."/>
        </authorList>
    </citation>
    <scope>NUCLEOTIDE SEQUENCE</scope>
    <source>
        <strain evidence="5">CGMCC 1.15322</strain>
    </source>
</reference>
<feature type="domain" description="PAC" evidence="4">
    <location>
        <begin position="98"/>
        <end position="150"/>
    </location>
</feature>
<keyword evidence="6" id="KW-1185">Reference proteome</keyword>
<dbReference type="PROSITE" id="PS50110">
    <property type="entry name" value="RESPONSE_REGULATORY"/>
    <property type="match status" value="1"/>
</dbReference>
<dbReference type="PROSITE" id="PS50113">
    <property type="entry name" value="PAC"/>
    <property type="match status" value="1"/>
</dbReference>
<keyword evidence="1 2" id="KW-0597">Phosphoprotein</keyword>